<accession>A0A7S4SIT9</accession>
<organism evidence="1">
    <name type="scientific">Ditylum brightwellii</name>
    <dbReference type="NCBI Taxonomy" id="49249"/>
    <lineage>
        <taxon>Eukaryota</taxon>
        <taxon>Sar</taxon>
        <taxon>Stramenopiles</taxon>
        <taxon>Ochrophyta</taxon>
        <taxon>Bacillariophyta</taxon>
        <taxon>Mediophyceae</taxon>
        <taxon>Lithodesmiophycidae</taxon>
        <taxon>Lithodesmiales</taxon>
        <taxon>Lithodesmiaceae</taxon>
        <taxon>Ditylum</taxon>
    </lineage>
</organism>
<dbReference type="AlphaFoldDB" id="A0A7S4SIT9"/>
<name>A0A7S4SIT9_9STRA</name>
<gene>
    <name evidence="1" type="ORF">DBRI00130_LOCUS36005</name>
</gene>
<sequence>MQKKRRFPQTLKKETYPNLCLKCCLLWRRSCWLGCSSRQLLYHLSLGVTHNWTQVNNLQMFFTTSGPHNGYNAMVCRFKIRLVELTLLGMWSYMALPLIKICKTVLQC</sequence>
<proteinExistence type="predicted"/>
<protein>
    <submittedName>
        <fullName evidence="1">Uncharacterized protein</fullName>
    </submittedName>
</protein>
<evidence type="ECO:0000313" key="1">
    <source>
        <dbReference type="EMBL" id="CAE4647112.1"/>
    </source>
</evidence>
<reference evidence="1" key="1">
    <citation type="submission" date="2021-01" db="EMBL/GenBank/DDBJ databases">
        <authorList>
            <person name="Corre E."/>
            <person name="Pelletier E."/>
            <person name="Niang G."/>
            <person name="Scheremetjew M."/>
            <person name="Finn R."/>
            <person name="Kale V."/>
            <person name="Holt S."/>
            <person name="Cochrane G."/>
            <person name="Meng A."/>
            <person name="Brown T."/>
            <person name="Cohen L."/>
        </authorList>
    </citation>
    <scope>NUCLEOTIDE SEQUENCE</scope>
    <source>
        <strain evidence="1">GSO104</strain>
    </source>
</reference>
<dbReference type="EMBL" id="HBNS01046576">
    <property type="protein sequence ID" value="CAE4647112.1"/>
    <property type="molecule type" value="Transcribed_RNA"/>
</dbReference>